<keyword evidence="10" id="KW-1185">Reference proteome</keyword>
<feature type="domain" description="GtrA/DPMS transmembrane" evidence="8">
    <location>
        <begin position="23"/>
        <end position="136"/>
    </location>
</feature>
<evidence type="ECO:0000313" key="9">
    <source>
        <dbReference type="EMBL" id="WZP16512.1"/>
    </source>
</evidence>
<keyword evidence="4 7" id="KW-1133">Transmembrane helix</keyword>
<comment type="subcellular location">
    <subcellularLocation>
        <location evidence="1">Membrane</location>
        <topology evidence="1">Multi-pass membrane protein</topology>
    </subcellularLocation>
</comment>
<evidence type="ECO:0000313" key="10">
    <source>
        <dbReference type="Proteomes" id="UP001448858"/>
    </source>
</evidence>
<evidence type="ECO:0000256" key="1">
    <source>
        <dbReference type="ARBA" id="ARBA00004141"/>
    </source>
</evidence>
<dbReference type="PANTHER" id="PTHR38459:SF1">
    <property type="entry name" value="PROPHAGE BACTOPRENOL-LINKED GLUCOSE TRANSLOCASE HOMOLOG"/>
    <property type="match status" value="1"/>
</dbReference>
<evidence type="ECO:0000256" key="3">
    <source>
        <dbReference type="ARBA" id="ARBA00022692"/>
    </source>
</evidence>
<dbReference type="Pfam" id="PF04138">
    <property type="entry name" value="GtrA_DPMS_TM"/>
    <property type="match status" value="1"/>
</dbReference>
<dbReference type="InterPro" id="IPR007267">
    <property type="entry name" value="GtrA_DPMS_TM"/>
</dbReference>
<dbReference type="InterPro" id="IPR051401">
    <property type="entry name" value="GtrA_CellWall_Glycosyl"/>
</dbReference>
<dbReference type="PANTHER" id="PTHR38459">
    <property type="entry name" value="PROPHAGE BACTOPRENOL-LINKED GLUCOSE TRANSLOCASE HOMOLOG"/>
    <property type="match status" value="1"/>
</dbReference>
<feature type="region of interest" description="Disordered" evidence="6">
    <location>
        <begin position="143"/>
        <end position="167"/>
    </location>
</feature>
<feature type="transmembrane region" description="Helical" evidence="7">
    <location>
        <begin position="112"/>
        <end position="131"/>
    </location>
</feature>
<dbReference type="RefSeq" id="WP_342024123.1">
    <property type="nucleotide sequence ID" value="NZ_CP151657.1"/>
</dbReference>
<feature type="transmembrane region" description="Helical" evidence="7">
    <location>
        <begin position="48"/>
        <end position="67"/>
    </location>
</feature>
<keyword evidence="5 7" id="KW-0472">Membrane</keyword>
<dbReference type="Proteomes" id="UP001448858">
    <property type="component" value="Chromosome"/>
</dbReference>
<evidence type="ECO:0000256" key="4">
    <source>
        <dbReference type="ARBA" id="ARBA00022989"/>
    </source>
</evidence>
<accession>A0ABZ2ZXD3</accession>
<name>A0ABZ2ZXD3_9MICC</name>
<sequence length="167" mass="18763">MAQSRTRKIRETVSVFLQRRVIRFLIVGALSFAIDLGLLMALHEIAGVELWIATPVAFITSLIFNFLLQRRYTFQATNKSHVSAVKYGILVVFNIFATDLIVLFFAGTDLTYATGKVVSTISTMVWNFFIYKYWIFPSAKPAEPAPALPAPPAAADPEFENEADRLR</sequence>
<evidence type="ECO:0000259" key="8">
    <source>
        <dbReference type="Pfam" id="PF04138"/>
    </source>
</evidence>
<evidence type="ECO:0000256" key="7">
    <source>
        <dbReference type="SAM" id="Phobius"/>
    </source>
</evidence>
<dbReference type="EMBL" id="CP151657">
    <property type="protein sequence ID" value="WZP16512.1"/>
    <property type="molecule type" value="Genomic_DNA"/>
</dbReference>
<evidence type="ECO:0000256" key="5">
    <source>
        <dbReference type="ARBA" id="ARBA00023136"/>
    </source>
</evidence>
<organism evidence="9 10">
    <name type="scientific">Arthrobacter citreus</name>
    <dbReference type="NCBI Taxonomy" id="1670"/>
    <lineage>
        <taxon>Bacteria</taxon>
        <taxon>Bacillati</taxon>
        <taxon>Actinomycetota</taxon>
        <taxon>Actinomycetes</taxon>
        <taxon>Micrococcales</taxon>
        <taxon>Micrococcaceae</taxon>
        <taxon>Arthrobacter</taxon>
    </lineage>
</organism>
<feature type="transmembrane region" description="Helical" evidence="7">
    <location>
        <begin position="87"/>
        <end position="106"/>
    </location>
</feature>
<proteinExistence type="inferred from homology"/>
<reference evidence="9 10" key="1">
    <citation type="submission" date="2024-04" db="EMBL/GenBank/DDBJ databases">
        <title>Arthrobacter sp. from Plains bison fecal sample.</title>
        <authorList>
            <person name="Ruzzini A."/>
        </authorList>
    </citation>
    <scope>NUCLEOTIDE SEQUENCE [LARGE SCALE GENOMIC DNA]</scope>
    <source>
        <strain evidence="9 10">EINP1</strain>
    </source>
</reference>
<evidence type="ECO:0000256" key="2">
    <source>
        <dbReference type="ARBA" id="ARBA00009399"/>
    </source>
</evidence>
<protein>
    <submittedName>
        <fullName evidence="9">GtrA family protein</fullName>
    </submittedName>
</protein>
<feature type="compositionally biased region" description="Pro residues" evidence="6">
    <location>
        <begin position="143"/>
        <end position="154"/>
    </location>
</feature>
<keyword evidence="3 7" id="KW-0812">Transmembrane</keyword>
<comment type="similarity">
    <text evidence="2">Belongs to the GtrA family.</text>
</comment>
<gene>
    <name evidence="9" type="ORF">AAE021_02670</name>
</gene>
<evidence type="ECO:0000256" key="6">
    <source>
        <dbReference type="SAM" id="MobiDB-lite"/>
    </source>
</evidence>
<feature type="transmembrane region" description="Helical" evidence="7">
    <location>
        <begin position="21"/>
        <end position="42"/>
    </location>
</feature>